<protein>
    <submittedName>
        <fullName evidence="2">Uncharacterized protein</fullName>
    </submittedName>
</protein>
<dbReference type="RefSeq" id="XP_025529604.1">
    <property type="nucleotide sequence ID" value="XM_025671622.1"/>
</dbReference>
<dbReference type="OrthoDB" id="4497351at2759"/>
<keyword evidence="3" id="KW-1185">Reference proteome</keyword>
<sequence length="224" mass="25105">MAYTLPSRSGKVEQNTNNNNNNNNNNNKNGQTATALASSASTRLTRPKDLYSQPNNYAKLVLDAFCSGKPVSCVCLPMKGDRLRAHLQGPYPTTHGTQFRADDIEYVIHLLEGMSRCETCLRELPSMAQLHGLSTETIERSRLFYQSLHQAFVGSAELQIDMYYCSFAVEQMERMAASIGRIIAAASAKPRFDRDAWYVVLNQAERLMKAATTLQERVEQAARF</sequence>
<feature type="region of interest" description="Disordered" evidence="1">
    <location>
        <begin position="1"/>
        <end position="49"/>
    </location>
</feature>
<dbReference type="EMBL" id="KZ824781">
    <property type="protein sequence ID" value="RAH83710.1"/>
    <property type="molecule type" value="Genomic_DNA"/>
</dbReference>
<evidence type="ECO:0000313" key="3">
    <source>
        <dbReference type="Proteomes" id="UP000249497"/>
    </source>
</evidence>
<gene>
    <name evidence="2" type="ORF">BO86DRAFT_387541</name>
</gene>
<dbReference type="Proteomes" id="UP000249497">
    <property type="component" value="Unassembled WGS sequence"/>
</dbReference>
<feature type="compositionally biased region" description="Low complexity" evidence="1">
    <location>
        <begin position="15"/>
        <end position="44"/>
    </location>
</feature>
<proteinExistence type="predicted"/>
<dbReference type="GeneID" id="37175314"/>
<dbReference type="AlphaFoldDB" id="A0A8T8X6W0"/>
<organism evidence="2 3">
    <name type="scientific">Aspergillus japonicus CBS 114.51</name>
    <dbReference type="NCBI Taxonomy" id="1448312"/>
    <lineage>
        <taxon>Eukaryota</taxon>
        <taxon>Fungi</taxon>
        <taxon>Dikarya</taxon>
        <taxon>Ascomycota</taxon>
        <taxon>Pezizomycotina</taxon>
        <taxon>Eurotiomycetes</taxon>
        <taxon>Eurotiomycetidae</taxon>
        <taxon>Eurotiales</taxon>
        <taxon>Aspergillaceae</taxon>
        <taxon>Aspergillus</taxon>
        <taxon>Aspergillus subgen. Circumdati</taxon>
    </lineage>
</organism>
<accession>A0A8T8X6W0</accession>
<name>A0A8T8X6W0_ASPJA</name>
<evidence type="ECO:0000256" key="1">
    <source>
        <dbReference type="SAM" id="MobiDB-lite"/>
    </source>
</evidence>
<evidence type="ECO:0000313" key="2">
    <source>
        <dbReference type="EMBL" id="RAH83710.1"/>
    </source>
</evidence>
<reference evidence="2 3" key="1">
    <citation type="submission" date="2018-02" db="EMBL/GenBank/DDBJ databases">
        <title>The genomes of Aspergillus section Nigri reveals drivers in fungal speciation.</title>
        <authorList>
            <consortium name="DOE Joint Genome Institute"/>
            <person name="Vesth T.C."/>
            <person name="Nybo J."/>
            <person name="Theobald S."/>
            <person name="Brandl J."/>
            <person name="Frisvad J.C."/>
            <person name="Nielsen K.F."/>
            <person name="Lyhne E.K."/>
            <person name="Kogle M.E."/>
            <person name="Kuo A."/>
            <person name="Riley R."/>
            <person name="Clum A."/>
            <person name="Nolan M."/>
            <person name="Lipzen A."/>
            <person name="Salamov A."/>
            <person name="Henrissat B."/>
            <person name="Wiebenga A."/>
            <person name="De vries R.P."/>
            <person name="Grigoriev I.V."/>
            <person name="Mortensen U.H."/>
            <person name="Andersen M.R."/>
            <person name="Baker S.E."/>
        </authorList>
    </citation>
    <scope>NUCLEOTIDE SEQUENCE [LARGE SCALE GENOMIC DNA]</scope>
    <source>
        <strain evidence="2 3">CBS 114.51</strain>
    </source>
</reference>